<comment type="caution">
    <text evidence="2">The sequence shown here is derived from an EMBL/GenBank/DDBJ whole genome shotgun (WGS) entry which is preliminary data.</text>
</comment>
<dbReference type="EMBL" id="BLLK01000022">
    <property type="protein sequence ID" value="GFH47171.1"/>
    <property type="molecule type" value="Genomic_DNA"/>
</dbReference>
<accession>A0AAD3CJR4</accession>
<dbReference type="Proteomes" id="UP001054902">
    <property type="component" value="Unassembled WGS sequence"/>
</dbReference>
<feature type="compositionally biased region" description="Basic and acidic residues" evidence="1">
    <location>
        <begin position="19"/>
        <end position="29"/>
    </location>
</feature>
<keyword evidence="3" id="KW-1185">Reference proteome</keyword>
<evidence type="ECO:0000256" key="1">
    <source>
        <dbReference type="SAM" id="MobiDB-lite"/>
    </source>
</evidence>
<organism evidence="2 3">
    <name type="scientific">Chaetoceros tenuissimus</name>
    <dbReference type="NCBI Taxonomy" id="426638"/>
    <lineage>
        <taxon>Eukaryota</taxon>
        <taxon>Sar</taxon>
        <taxon>Stramenopiles</taxon>
        <taxon>Ochrophyta</taxon>
        <taxon>Bacillariophyta</taxon>
        <taxon>Coscinodiscophyceae</taxon>
        <taxon>Chaetocerotophycidae</taxon>
        <taxon>Chaetocerotales</taxon>
        <taxon>Chaetocerotaceae</taxon>
        <taxon>Chaetoceros</taxon>
    </lineage>
</organism>
<evidence type="ECO:0000313" key="2">
    <source>
        <dbReference type="EMBL" id="GFH47171.1"/>
    </source>
</evidence>
<reference evidence="2 3" key="1">
    <citation type="journal article" date="2021" name="Sci. Rep.">
        <title>The genome of the diatom Chaetoceros tenuissimus carries an ancient integrated fragment of an extant virus.</title>
        <authorList>
            <person name="Hongo Y."/>
            <person name="Kimura K."/>
            <person name="Takaki Y."/>
            <person name="Yoshida Y."/>
            <person name="Baba S."/>
            <person name="Kobayashi G."/>
            <person name="Nagasaki K."/>
            <person name="Hano T."/>
            <person name="Tomaru Y."/>
        </authorList>
    </citation>
    <scope>NUCLEOTIDE SEQUENCE [LARGE SCALE GENOMIC DNA]</scope>
    <source>
        <strain evidence="2 3">NIES-3715</strain>
    </source>
</reference>
<sequence>MPNFASTLSKAIRKSLHSLKNERNMDSSKTKKTLKANRTQKRKDSRNMNSTIPKNDEKYNSFDNHFSMNDELKYPSASISSSALFFGVVGMAFP</sequence>
<feature type="region of interest" description="Disordered" evidence="1">
    <location>
        <begin position="16"/>
        <end position="60"/>
    </location>
</feature>
<gene>
    <name evidence="2" type="ORF">CTEN210_03646</name>
</gene>
<dbReference type="AlphaFoldDB" id="A0AAD3CJR4"/>
<proteinExistence type="predicted"/>
<name>A0AAD3CJR4_9STRA</name>
<evidence type="ECO:0000313" key="3">
    <source>
        <dbReference type="Proteomes" id="UP001054902"/>
    </source>
</evidence>
<feature type="compositionally biased region" description="Basic residues" evidence="1">
    <location>
        <begin position="30"/>
        <end position="44"/>
    </location>
</feature>
<protein>
    <submittedName>
        <fullName evidence="2">Uncharacterized protein</fullName>
    </submittedName>
</protein>